<organism evidence="11 12">
    <name type="scientific">Micromonospora deserti</name>
    <dbReference type="NCBI Taxonomy" id="2070366"/>
    <lineage>
        <taxon>Bacteria</taxon>
        <taxon>Bacillati</taxon>
        <taxon>Actinomycetota</taxon>
        <taxon>Actinomycetes</taxon>
        <taxon>Micromonosporales</taxon>
        <taxon>Micromonosporaceae</taxon>
        <taxon>Micromonospora</taxon>
    </lineage>
</organism>
<keyword evidence="9" id="KW-0812">Transmembrane</keyword>
<dbReference type="AlphaFoldDB" id="A0A2W2DET7"/>
<dbReference type="InterPro" id="IPR014349">
    <property type="entry name" value="Rieske_Fe-S_prot"/>
</dbReference>
<evidence type="ECO:0000313" key="12">
    <source>
        <dbReference type="Proteomes" id="UP000248749"/>
    </source>
</evidence>
<accession>A0A2W2DET7</accession>
<protein>
    <recommendedName>
        <fullName evidence="2">Cytochrome bc1 complex Rieske iron-sulfur subunit</fullName>
    </recommendedName>
    <alternativeName>
        <fullName evidence="8">Cytochrome bc1 reductase complex subunit QcrA</fullName>
    </alternativeName>
</protein>
<evidence type="ECO:0000256" key="8">
    <source>
        <dbReference type="ARBA" id="ARBA00029586"/>
    </source>
</evidence>
<keyword evidence="5" id="KW-0408">Iron</keyword>
<dbReference type="Gene3D" id="2.102.10.10">
    <property type="entry name" value="Rieske [2Fe-2S] iron-sulphur domain"/>
    <property type="match status" value="1"/>
</dbReference>
<keyword evidence="4" id="KW-0479">Metal-binding</keyword>
<dbReference type="InterPro" id="IPR036922">
    <property type="entry name" value="Rieske_2Fe-2S_sf"/>
</dbReference>
<name>A0A2W2DET7_9ACTN</name>
<feature type="transmembrane region" description="Helical" evidence="9">
    <location>
        <begin position="36"/>
        <end position="56"/>
    </location>
</feature>
<evidence type="ECO:0000256" key="5">
    <source>
        <dbReference type="ARBA" id="ARBA00023004"/>
    </source>
</evidence>
<feature type="domain" description="Rieske" evidence="10">
    <location>
        <begin position="158"/>
        <end position="258"/>
    </location>
</feature>
<comment type="function">
    <text evidence="1">Iron-sulfur subunit of the cytochrome bc1 complex, an essential component of the respiratory electron transport chain required for ATP synthesis. The bc1 complex catalyzes the oxidation of menaquinol and the reduction of cytochrome c in the respiratory chain. The bc1 complex operates through a Q-cycle mechanism that couples electron transfer to generation of the proton gradient that drives ATP synthesis.</text>
</comment>
<dbReference type="OrthoDB" id="9802613at2"/>
<keyword evidence="7" id="KW-1015">Disulfide bond</keyword>
<evidence type="ECO:0000256" key="7">
    <source>
        <dbReference type="ARBA" id="ARBA00023157"/>
    </source>
</evidence>
<keyword evidence="9" id="KW-0472">Membrane</keyword>
<dbReference type="GO" id="GO:0004497">
    <property type="term" value="F:monooxygenase activity"/>
    <property type="evidence" value="ECO:0007669"/>
    <property type="project" value="UniProtKB-ARBA"/>
</dbReference>
<reference evidence="11 12" key="1">
    <citation type="submission" date="2018-01" db="EMBL/GenBank/DDBJ databases">
        <title>Draft genome sequence of Salinispora sp. 13K206.</title>
        <authorList>
            <person name="Sahin N."/>
            <person name="Saygin H."/>
            <person name="Ay H."/>
        </authorList>
    </citation>
    <scope>NUCLEOTIDE SEQUENCE [LARGE SCALE GENOMIC DNA]</scope>
    <source>
        <strain evidence="11 12">13K206</strain>
    </source>
</reference>
<keyword evidence="6" id="KW-0411">Iron-sulfur</keyword>
<keyword evidence="12" id="KW-1185">Reference proteome</keyword>
<dbReference type="GO" id="GO:0051537">
    <property type="term" value="F:2 iron, 2 sulfur cluster binding"/>
    <property type="evidence" value="ECO:0007669"/>
    <property type="project" value="UniProtKB-KW"/>
</dbReference>
<evidence type="ECO:0000259" key="10">
    <source>
        <dbReference type="PROSITE" id="PS51296"/>
    </source>
</evidence>
<comment type="caution">
    <text evidence="11">The sequence shown here is derived from an EMBL/GenBank/DDBJ whole genome shotgun (WGS) entry which is preliminary data.</text>
</comment>
<evidence type="ECO:0000256" key="4">
    <source>
        <dbReference type="ARBA" id="ARBA00022723"/>
    </source>
</evidence>
<dbReference type="Pfam" id="PF00355">
    <property type="entry name" value="Rieske"/>
    <property type="match status" value="1"/>
</dbReference>
<evidence type="ECO:0000256" key="9">
    <source>
        <dbReference type="SAM" id="Phobius"/>
    </source>
</evidence>
<sequence>MSAGRGAAPAAVLFVVAVVAAAGFATAYVMDAGTQWLGATLGLALVSLAHGLAVWARRLLPAGGYVEAKPDPPEKSRVLPVPVVHEESPAPHSGLRRLLVLAVGAVGLAALFPLRSLLGPRPRNPVEELRTTPWQAGRRLLDTRNAPVRPDDVASDSIVIVHPQDYPDAAGAPAFLVRLNPAAPAAGSPGIDGLVAYSLLCTHAGCPVGQYEPDAGRVFCPCHQSVFDLRAGARPISGPAARPLPSLPLEVDGDGYLRAAGELSSRPGAGFWSRP</sequence>
<dbReference type="PANTHER" id="PTHR10134">
    <property type="entry name" value="CYTOCHROME B-C1 COMPLEX SUBUNIT RIESKE, MITOCHONDRIAL"/>
    <property type="match status" value="1"/>
</dbReference>
<dbReference type="EMBL" id="POUB01000008">
    <property type="protein sequence ID" value="PZG02429.1"/>
    <property type="molecule type" value="Genomic_DNA"/>
</dbReference>
<dbReference type="GO" id="GO:0016705">
    <property type="term" value="F:oxidoreductase activity, acting on paired donors, with incorporation or reduction of molecular oxygen"/>
    <property type="evidence" value="ECO:0007669"/>
    <property type="project" value="UniProtKB-ARBA"/>
</dbReference>
<evidence type="ECO:0000256" key="1">
    <source>
        <dbReference type="ARBA" id="ARBA00002494"/>
    </source>
</evidence>
<evidence type="ECO:0000256" key="3">
    <source>
        <dbReference type="ARBA" id="ARBA00022714"/>
    </source>
</evidence>
<feature type="transmembrane region" description="Helical" evidence="9">
    <location>
        <begin position="98"/>
        <end position="118"/>
    </location>
</feature>
<dbReference type="PROSITE" id="PS51296">
    <property type="entry name" value="RIESKE"/>
    <property type="match status" value="1"/>
</dbReference>
<dbReference type="SUPFAM" id="SSF50022">
    <property type="entry name" value="ISP domain"/>
    <property type="match status" value="1"/>
</dbReference>
<keyword evidence="9" id="KW-1133">Transmembrane helix</keyword>
<evidence type="ECO:0000256" key="6">
    <source>
        <dbReference type="ARBA" id="ARBA00023014"/>
    </source>
</evidence>
<feature type="transmembrane region" description="Helical" evidence="9">
    <location>
        <begin position="7"/>
        <end position="30"/>
    </location>
</feature>
<dbReference type="GO" id="GO:0046872">
    <property type="term" value="F:metal ion binding"/>
    <property type="evidence" value="ECO:0007669"/>
    <property type="project" value="UniProtKB-KW"/>
</dbReference>
<evidence type="ECO:0000256" key="2">
    <source>
        <dbReference type="ARBA" id="ARBA00015816"/>
    </source>
</evidence>
<keyword evidence="3" id="KW-0001">2Fe-2S</keyword>
<proteinExistence type="predicted"/>
<dbReference type="InterPro" id="IPR017941">
    <property type="entry name" value="Rieske_2Fe-2S"/>
</dbReference>
<evidence type="ECO:0000313" key="11">
    <source>
        <dbReference type="EMBL" id="PZG02429.1"/>
    </source>
</evidence>
<gene>
    <name evidence="11" type="ORF">C1I99_02290</name>
</gene>
<dbReference type="Proteomes" id="UP000248749">
    <property type="component" value="Unassembled WGS sequence"/>
</dbReference>
<dbReference type="RefSeq" id="WP_111132493.1">
    <property type="nucleotide sequence ID" value="NZ_POUB01000008.1"/>
</dbReference>